<comment type="function">
    <text evidence="10">Subunit R is required for both nuclease and ATPase activities, but not for modification.</text>
</comment>
<dbReference type="Pfam" id="PF11867">
    <property type="entry name" value="T1RH-like_C"/>
    <property type="match status" value="1"/>
</dbReference>
<dbReference type="Pfam" id="PF22679">
    <property type="entry name" value="T1R_D3-like"/>
    <property type="match status" value="1"/>
</dbReference>
<keyword evidence="8 10" id="KW-0067">ATP-binding</keyword>
<dbReference type="PANTHER" id="PTHR30195">
    <property type="entry name" value="TYPE I SITE-SPECIFIC DEOXYRIBONUCLEASE PROTEIN SUBUNIT M AND R"/>
    <property type="match status" value="1"/>
</dbReference>
<evidence type="ECO:0000256" key="10">
    <source>
        <dbReference type="RuleBase" id="RU364115"/>
    </source>
</evidence>
<keyword evidence="9 10" id="KW-0238">DNA-binding</keyword>
<dbReference type="PANTHER" id="PTHR30195:SF15">
    <property type="entry name" value="TYPE I RESTRICTION ENZYME HINDI ENDONUCLEASE SUBUNIT"/>
    <property type="match status" value="1"/>
</dbReference>
<comment type="catalytic activity">
    <reaction evidence="1 10">
        <text>Endonucleolytic cleavage of DNA to give random double-stranded fragments with terminal 5'-phosphates, ATP is simultaneously hydrolyzed.</text>
        <dbReference type="EC" id="3.1.21.3"/>
    </reaction>
</comment>
<keyword evidence="7 10" id="KW-0378">Hydrolase</keyword>
<dbReference type="Gene3D" id="3.40.50.300">
    <property type="entry name" value="P-loop containing nucleotide triphosphate hydrolases"/>
    <property type="match status" value="2"/>
</dbReference>
<dbReference type="Pfam" id="PF18766">
    <property type="entry name" value="SWI2_SNF2"/>
    <property type="match status" value="1"/>
</dbReference>
<dbReference type="EC" id="3.1.21.3" evidence="10"/>
<accession>A0A1F7S197</accession>
<evidence type="ECO:0000256" key="8">
    <source>
        <dbReference type="ARBA" id="ARBA00022840"/>
    </source>
</evidence>
<comment type="caution">
    <text evidence="12">The sequence shown here is derived from an EMBL/GenBank/DDBJ whole genome shotgun (WGS) entry which is preliminary data.</text>
</comment>
<dbReference type="PROSITE" id="PS51192">
    <property type="entry name" value="HELICASE_ATP_BIND_1"/>
    <property type="match status" value="1"/>
</dbReference>
<dbReference type="InterPro" id="IPR051268">
    <property type="entry name" value="Type-I_R_enzyme_R_subunit"/>
</dbReference>
<organism evidence="12 13">
    <name type="scientific">Candidatus Schekmanbacteria bacterium RBG_16_38_10</name>
    <dbReference type="NCBI Taxonomy" id="1817879"/>
    <lineage>
        <taxon>Bacteria</taxon>
        <taxon>Candidatus Schekmaniibacteriota</taxon>
    </lineage>
</organism>
<dbReference type="SMART" id="SM00487">
    <property type="entry name" value="DEXDc"/>
    <property type="match status" value="1"/>
</dbReference>
<name>A0A1F7S197_9BACT</name>
<dbReference type="CDD" id="cd22332">
    <property type="entry name" value="HsdR_N"/>
    <property type="match status" value="1"/>
</dbReference>
<evidence type="ECO:0000313" key="13">
    <source>
        <dbReference type="Proteomes" id="UP000178797"/>
    </source>
</evidence>
<dbReference type="InterPro" id="IPR040980">
    <property type="entry name" value="SWI2_SNF2"/>
</dbReference>
<dbReference type="InterPro" id="IPR004473">
    <property type="entry name" value="Restrct_endonuc_typeI_HsdR"/>
</dbReference>
<dbReference type="Gene3D" id="3.90.1570.50">
    <property type="match status" value="1"/>
</dbReference>
<evidence type="ECO:0000313" key="12">
    <source>
        <dbReference type="EMBL" id="OGL46877.1"/>
    </source>
</evidence>
<dbReference type="InterPro" id="IPR021810">
    <property type="entry name" value="T1RH-like_C"/>
</dbReference>
<evidence type="ECO:0000256" key="4">
    <source>
        <dbReference type="ARBA" id="ARBA00022741"/>
    </source>
</evidence>
<sequence length="1065" mass="123788">MQQAPSMKEDHISQIPALQLLQNLGYTYLTPDEALALRGGKTRNVILDGILADQLRKMNVVRYRGEEYPFTEGNIFSAVQSLKDIIYDGLVRTNEKVYDLLCLGRSLQQSIDGDIKSFTLKYIDWEHPENNVYHVTEEFSVERSGTKEEYRPDIVLFVNGIPLVVIECKRPELGPGKDPIEQAISQHIRNQKDDGIPQLFLYSQPLFSVSKNETKYATTGTSMDFWAVWREDRDVDKEIFTLINKPLSNVQKDKLFQSRFKYVRSYFDAMEKNNREVTEQDRALYSLCSPERLLEMAFRYILYDAGEKKIARYQQYFCVRNIMERIKTFDNEVKRIGGVVWHTQGSGKSLTMVMLAKAIALEPSIENHKIILVTDRIDLDDQIYRTFHHCGKEVEQAKTGKHLMEMIGGHKERIITTVIDKFDAAIGTKDFCNPDPNIFVLVDEGHRGQYGARHAKMRKTLPKACYIAFTGTPIMKKDKNTVIKFGGLIQPSYTISQAVKDKAVVPLLYEGRHVEQKVDSESIDSWFDKITKNLSKEQAADLKKKFATTDQLNKAEQKIMRIAWDISEHFRDNWQGTPFKGQLITQEKAPALLYKKYLDEFGMVSSEVLISGPDEREGEEDIYTENKEEVIRFWKAMMAKYGSEKEYNKQIINAFKYGETPEIIIVVDKLITGFDAPRNTVLYLTRMLKDHTLLQAIARVNRLYEGKKFGYVIDYRGVLENLDQAMDVYGALPEFDKDDLADTLTDVSFEVQTLSQKYSVLWDIFKEIKNKYDEEAYERLLADDALRARFYERFSEYSRTLAIALSTVSFIEDTPQKKIDQYKNDLRFFRYLRHSVQRRYAEVVDFSEYEPKIKKLIDTYVGTGEKVEQIIEPVNIFDKEKFSQEVEKLRSEAAKADTIAHRTMRTITDRMQEDPAFYRKFSELLQETIRAFREGRIKEVEYLKRVKDIMNSVVNRTGDDIPETLKYKEPAMAYYGVVSETMAKYGTEGSSTTKAAEKISLVIDEIIKRLRIVNWNTNIDIQNQMRNKIEDYIFEIMNEYKLDLSFEDIDSIMEQCLDIAKVRIK</sequence>
<reference evidence="12 13" key="1">
    <citation type="journal article" date="2016" name="Nat. Commun.">
        <title>Thousands of microbial genomes shed light on interconnected biogeochemical processes in an aquifer system.</title>
        <authorList>
            <person name="Anantharaman K."/>
            <person name="Brown C.T."/>
            <person name="Hug L.A."/>
            <person name="Sharon I."/>
            <person name="Castelle C.J."/>
            <person name="Probst A.J."/>
            <person name="Thomas B.C."/>
            <person name="Singh A."/>
            <person name="Wilkins M.J."/>
            <person name="Karaoz U."/>
            <person name="Brodie E.L."/>
            <person name="Williams K.H."/>
            <person name="Hubbard S.S."/>
            <person name="Banfield J.F."/>
        </authorList>
    </citation>
    <scope>NUCLEOTIDE SEQUENCE [LARGE SCALE GENOMIC DNA]</scope>
</reference>
<dbReference type="NCBIfam" id="TIGR00348">
    <property type="entry name" value="hsdR"/>
    <property type="match status" value="1"/>
</dbReference>
<evidence type="ECO:0000256" key="6">
    <source>
        <dbReference type="ARBA" id="ARBA00022759"/>
    </source>
</evidence>
<dbReference type="InterPro" id="IPR014001">
    <property type="entry name" value="Helicase_ATP-bd"/>
</dbReference>
<dbReference type="CDD" id="cd18800">
    <property type="entry name" value="SF2_C_EcoR124I-like"/>
    <property type="match status" value="1"/>
</dbReference>
<evidence type="ECO:0000256" key="5">
    <source>
        <dbReference type="ARBA" id="ARBA00022747"/>
    </source>
</evidence>
<dbReference type="GO" id="GO:0005524">
    <property type="term" value="F:ATP binding"/>
    <property type="evidence" value="ECO:0007669"/>
    <property type="project" value="UniProtKB-KW"/>
</dbReference>
<protein>
    <recommendedName>
        <fullName evidence="10">Type I restriction enzyme endonuclease subunit</fullName>
        <shortName evidence="10">R protein</shortName>
        <ecNumber evidence="10">3.1.21.3</ecNumber>
    </recommendedName>
</protein>
<dbReference type="EMBL" id="MGDE01000069">
    <property type="protein sequence ID" value="OGL46877.1"/>
    <property type="molecule type" value="Genomic_DNA"/>
</dbReference>
<keyword evidence="4 10" id="KW-0547">Nucleotide-binding</keyword>
<gene>
    <name evidence="12" type="ORF">A2W05_01675</name>
</gene>
<evidence type="ECO:0000256" key="3">
    <source>
        <dbReference type="ARBA" id="ARBA00022722"/>
    </source>
</evidence>
<keyword evidence="5 10" id="KW-0680">Restriction system</keyword>
<proteinExistence type="inferred from homology"/>
<dbReference type="InterPro" id="IPR055180">
    <property type="entry name" value="HsdR_RecA-like_helicase_dom_2"/>
</dbReference>
<evidence type="ECO:0000256" key="9">
    <source>
        <dbReference type="ARBA" id="ARBA00023125"/>
    </source>
</evidence>
<dbReference type="GO" id="GO:0003677">
    <property type="term" value="F:DNA binding"/>
    <property type="evidence" value="ECO:0007669"/>
    <property type="project" value="UniProtKB-KW"/>
</dbReference>
<dbReference type="SUPFAM" id="SSF52540">
    <property type="entry name" value="P-loop containing nucleoside triphosphate hydrolases"/>
    <property type="match status" value="2"/>
</dbReference>
<dbReference type="Proteomes" id="UP000178797">
    <property type="component" value="Unassembled WGS sequence"/>
</dbReference>
<dbReference type="AlphaFoldDB" id="A0A1F7S197"/>
<dbReference type="GO" id="GO:0009307">
    <property type="term" value="P:DNA restriction-modification system"/>
    <property type="evidence" value="ECO:0007669"/>
    <property type="project" value="UniProtKB-KW"/>
</dbReference>
<evidence type="ECO:0000256" key="2">
    <source>
        <dbReference type="ARBA" id="ARBA00008598"/>
    </source>
</evidence>
<feature type="domain" description="Helicase ATP-binding" evidence="11">
    <location>
        <begin position="329"/>
        <end position="491"/>
    </location>
</feature>
<evidence type="ECO:0000259" key="11">
    <source>
        <dbReference type="PROSITE" id="PS51192"/>
    </source>
</evidence>
<dbReference type="InterPro" id="IPR027417">
    <property type="entry name" value="P-loop_NTPase"/>
</dbReference>
<dbReference type="InterPro" id="IPR007409">
    <property type="entry name" value="Restrct_endonuc_type1_HsdR_N"/>
</dbReference>
<keyword evidence="3" id="KW-0540">Nuclease</keyword>
<dbReference type="GO" id="GO:0009035">
    <property type="term" value="F:type I site-specific deoxyribonuclease activity"/>
    <property type="evidence" value="ECO:0007669"/>
    <property type="project" value="UniProtKB-EC"/>
</dbReference>
<evidence type="ECO:0000256" key="1">
    <source>
        <dbReference type="ARBA" id="ARBA00000851"/>
    </source>
</evidence>
<evidence type="ECO:0000256" key="7">
    <source>
        <dbReference type="ARBA" id="ARBA00022801"/>
    </source>
</evidence>
<dbReference type="Pfam" id="PF04313">
    <property type="entry name" value="HSDR_N"/>
    <property type="match status" value="1"/>
</dbReference>
<keyword evidence="6 12" id="KW-0255">Endonuclease</keyword>
<comment type="similarity">
    <text evidence="2 10">Belongs to the HsdR family.</text>
</comment>
<comment type="subunit">
    <text evidence="10">The type I restriction/modification system is composed of three polypeptides R, M and S.</text>
</comment>